<dbReference type="AlphaFoldDB" id="A0A0E2BD35"/>
<reference evidence="1 2" key="1">
    <citation type="submission" date="2012-10" db="EMBL/GenBank/DDBJ databases">
        <authorList>
            <person name="Harkins D.M."/>
            <person name="Durkin A.S."/>
            <person name="Brinkac L.M."/>
            <person name="Selengut J.D."/>
            <person name="Sanka R."/>
            <person name="DePew J."/>
            <person name="Purushe J."/>
            <person name="Peacock S.J."/>
            <person name="Thaipadungpanit J."/>
            <person name="Wuthiekanun V.W."/>
            <person name="Day N.P."/>
            <person name="Vinetz J.M."/>
            <person name="Sutton G.G."/>
            <person name="Nelson W.C."/>
            <person name="Fouts D.E."/>
        </authorList>
    </citation>
    <scope>NUCLEOTIDE SEQUENCE [LARGE SCALE GENOMIC DNA]</scope>
    <source>
        <strain evidence="1 2">H1</strain>
    </source>
</reference>
<gene>
    <name evidence="1" type="ORF">LEP1GSC081_4443</name>
</gene>
<proteinExistence type="predicted"/>
<organism evidence="1 2">
    <name type="scientific">Leptospira kirschneri str. H1</name>
    <dbReference type="NCBI Taxonomy" id="1049966"/>
    <lineage>
        <taxon>Bacteria</taxon>
        <taxon>Pseudomonadati</taxon>
        <taxon>Spirochaetota</taxon>
        <taxon>Spirochaetia</taxon>
        <taxon>Leptospirales</taxon>
        <taxon>Leptospiraceae</taxon>
        <taxon>Leptospira</taxon>
    </lineage>
</organism>
<evidence type="ECO:0000313" key="2">
    <source>
        <dbReference type="Proteomes" id="UP000006253"/>
    </source>
</evidence>
<name>A0A0E2BD35_9LEPT</name>
<comment type="caution">
    <text evidence="1">The sequence shown here is derived from an EMBL/GenBank/DDBJ whole genome shotgun (WGS) entry which is preliminary data.</text>
</comment>
<dbReference type="EMBL" id="AHMY02000050">
    <property type="protein sequence ID" value="EKO15081.1"/>
    <property type="molecule type" value="Genomic_DNA"/>
</dbReference>
<accession>A0A0E2BD35</accession>
<protein>
    <submittedName>
        <fullName evidence="1">Uncharacterized protein</fullName>
    </submittedName>
</protein>
<evidence type="ECO:0000313" key="1">
    <source>
        <dbReference type="EMBL" id="EKO15081.1"/>
    </source>
</evidence>
<dbReference type="Proteomes" id="UP000006253">
    <property type="component" value="Unassembled WGS sequence"/>
</dbReference>
<sequence>MRRKRLKHTTFTVCRMFCGWRLINSAIELNRLGTGVLKYDFLTQKTFFNDGHIQTPNILEEIEIFFSEELDRMSLAKAAFHFAFLKVEIIQSFVESKNRKKFDKHAHKSKPESNYISYQYRFDCECRILKDEFEYIRVVEK</sequence>